<name>A0A6G0TQJ4_APHGL</name>
<sequence>MLFLFLNTFTIYYIFNNVLKVREKNSVVQSMLYLSYVPILFSKIKLSDEQNIIFKNFPTIRGLFCSFISKNRIYAQVFVHTFVLSDRCVGDSIILILICHNSSKYATRALSICFLRVVLVHHVTYPIHIAFHLLLALQFLFLSLLIDLEDQQEGLILNYLTMNTNSKHSKLKIRPKI</sequence>
<accession>A0A6G0TQJ4</accession>
<proteinExistence type="predicted"/>
<evidence type="ECO:0000313" key="2">
    <source>
        <dbReference type="Proteomes" id="UP000475862"/>
    </source>
</evidence>
<protein>
    <submittedName>
        <fullName evidence="1">Uncharacterized protein</fullName>
    </submittedName>
</protein>
<gene>
    <name evidence="1" type="ORF">AGLY_007877</name>
</gene>
<evidence type="ECO:0000313" key="1">
    <source>
        <dbReference type="EMBL" id="KAE9535976.1"/>
    </source>
</evidence>
<dbReference type="OrthoDB" id="6018897at2759"/>
<organism evidence="1 2">
    <name type="scientific">Aphis glycines</name>
    <name type="common">Soybean aphid</name>
    <dbReference type="NCBI Taxonomy" id="307491"/>
    <lineage>
        <taxon>Eukaryota</taxon>
        <taxon>Metazoa</taxon>
        <taxon>Ecdysozoa</taxon>
        <taxon>Arthropoda</taxon>
        <taxon>Hexapoda</taxon>
        <taxon>Insecta</taxon>
        <taxon>Pterygota</taxon>
        <taxon>Neoptera</taxon>
        <taxon>Paraneoptera</taxon>
        <taxon>Hemiptera</taxon>
        <taxon>Sternorrhyncha</taxon>
        <taxon>Aphidomorpha</taxon>
        <taxon>Aphidoidea</taxon>
        <taxon>Aphididae</taxon>
        <taxon>Aphidini</taxon>
        <taxon>Aphis</taxon>
        <taxon>Aphis</taxon>
    </lineage>
</organism>
<reference evidence="1 2" key="1">
    <citation type="submission" date="2019-08" db="EMBL/GenBank/DDBJ databases">
        <title>The genome of the soybean aphid Biotype 1, its phylome, world population structure and adaptation to the North American continent.</title>
        <authorList>
            <person name="Giordano R."/>
            <person name="Donthu R.K."/>
            <person name="Hernandez A.G."/>
            <person name="Wright C.L."/>
            <person name="Zimin A.V."/>
        </authorList>
    </citation>
    <scope>NUCLEOTIDE SEQUENCE [LARGE SCALE GENOMIC DNA]</scope>
    <source>
        <tissue evidence="1">Whole aphids</tissue>
    </source>
</reference>
<dbReference type="EMBL" id="VYZN01000025">
    <property type="protein sequence ID" value="KAE9535976.1"/>
    <property type="molecule type" value="Genomic_DNA"/>
</dbReference>
<dbReference type="Proteomes" id="UP000475862">
    <property type="component" value="Unassembled WGS sequence"/>
</dbReference>
<keyword evidence="2" id="KW-1185">Reference proteome</keyword>
<comment type="caution">
    <text evidence="1">The sequence shown here is derived from an EMBL/GenBank/DDBJ whole genome shotgun (WGS) entry which is preliminary data.</text>
</comment>
<dbReference type="AlphaFoldDB" id="A0A6G0TQJ4"/>